<evidence type="ECO:0000313" key="2">
    <source>
        <dbReference type="EMBL" id="NML65285.1"/>
    </source>
</evidence>
<dbReference type="Gene3D" id="3.55.50.30">
    <property type="match status" value="1"/>
</dbReference>
<accession>A0A7Y0ADV3</accession>
<dbReference type="AlphaFoldDB" id="A0A7Y0ADV3"/>
<protein>
    <recommendedName>
        <fullName evidence="4">Secretin/TonB short N-terminal domain-containing protein</fullName>
    </recommendedName>
</protein>
<feature type="signal peptide" evidence="1">
    <location>
        <begin position="1"/>
        <end position="18"/>
    </location>
</feature>
<name>A0A7Y0ADV3_9BACT</name>
<keyword evidence="3" id="KW-1185">Reference proteome</keyword>
<evidence type="ECO:0000256" key="1">
    <source>
        <dbReference type="SAM" id="SignalP"/>
    </source>
</evidence>
<organism evidence="2 3">
    <name type="scientific">Hymenobacter polaris</name>
    <dbReference type="NCBI Taxonomy" id="2682546"/>
    <lineage>
        <taxon>Bacteria</taxon>
        <taxon>Pseudomonadati</taxon>
        <taxon>Bacteroidota</taxon>
        <taxon>Cytophagia</taxon>
        <taxon>Cytophagales</taxon>
        <taxon>Hymenobacteraceae</taxon>
        <taxon>Hymenobacter</taxon>
    </lineage>
</organism>
<evidence type="ECO:0008006" key="4">
    <source>
        <dbReference type="Google" id="ProtNLM"/>
    </source>
</evidence>
<proteinExistence type="predicted"/>
<evidence type="ECO:0000313" key="3">
    <source>
        <dbReference type="Proteomes" id="UP000559626"/>
    </source>
</evidence>
<keyword evidence="1" id="KW-0732">Signal</keyword>
<dbReference type="RefSeq" id="WP_169530533.1">
    <property type="nucleotide sequence ID" value="NZ_JABBGH010000001.1"/>
</dbReference>
<dbReference type="EMBL" id="JABBGH010000001">
    <property type="protein sequence ID" value="NML65285.1"/>
    <property type="molecule type" value="Genomic_DNA"/>
</dbReference>
<dbReference type="PROSITE" id="PS51257">
    <property type="entry name" value="PROKAR_LIPOPROTEIN"/>
    <property type="match status" value="1"/>
</dbReference>
<feature type="chain" id="PRO_5030737476" description="Secretin/TonB short N-terminal domain-containing protein" evidence="1">
    <location>
        <begin position="19"/>
        <end position="129"/>
    </location>
</feature>
<reference evidence="2 3" key="1">
    <citation type="submission" date="2020-04" db="EMBL/GenBank/DDBJ databases">
        <title>Hymenobacter polaris sp. nov., isolated from Arctic soil.</title>
        <authorList>
            <person name="Dahal R.H."/>
        </authorList>
    </citation>
    <scope>NUCLEOTIDE SEQUENCE [LARGE SCALE GENOMIC DNA]</scope>
    <source>
        <strain evidence="2 3">RP-2-7</strain>
    </source>
</reference>
<sequence>MLSTRVASCLLVFAHVLAGPLSGAACRATTQHPAQPRPATARIKLGRCDQQVIYNLPAQRFDETAIAIAHATGCFIRYTDKSLVNVPVQPVRGRLTRRQALRVALRGTALRIVRETPDLMEVKRVAKPR</sequence>
<comment type="caution">
    <text evidence="2">The sequence shown here is derived from an EMBL/GenBank/DDBJ whole genome shotgun (WGS) entry which is preliminary data.</text>
</comment>
<gene>
    <name evidence="2" type="ORF">HHL22_08725</name>
</gene>
<dbReference type="Proteomes" id="UP000559626">
    <property type="component" value="Unassembled WGS sequence"/>
</dbReference>